<sequence length="355" mass="38575">MSSAKELYSFGIASIIRNVQFDTAQSRHQEKKFQLNEGQLCDAAVAALQPRTMLPSCRANLASPISGHAEVGGWRVTAFSTCLRTWGGNRILYTALPDPSSRGGRACSTIVTKLPPASCYREGQEGNETAVALSIGAQLRRSASLSSGSYSVTSWRVFAIGALLAVASLLMFQSLANGMAAAAVQQGFMGSSAELLFLDLRFGYTPEEAWTVLERWGPHGRQLYLGVEAIDCLLYHTGYRAAGLVMINRLEAEFGRRWPSLHGTKHLAAIPFLLATLDFPEDMGQVTMVAAFSGSAPRVPLYWPALTGFASSFNVAKWTLLRCIVPVLALQYVVLRLADLGRILHEDSRNQQAGE</sequence>
<evidence type="ECO:0000313" key="2">
    <source>
        <dbReference type="Proteomes" id="UP001485043"/>
    </source>
</evidence>
<comment type="caution">
    <text evidence="1">The sequence shown here is derived from an EMBL/GenBank/DDBJ whole genome shotgun (WGS) entry which is preliminary data.</text>
</comment>
<gene>
    <name evidence="1" type="ORF">WJX84_007464</name>
</gene>
<accession>A0AAW1T9F7</accession>
<dbReference type="EMBL" id="JALJOV010000230">
    <property type="protein sequence ID" value="KAK9865650.1"/>
    <property type="molecule type" value="Genomic_DNA"/>
</dbReference>
<organism evidence="1 2">
    <name type="scientific">Apatococcus fuscideae</name>
    <dbReference type="NCBI Taxonomy" id="2026836"/>
    <lineage>
        <taxon>Eukaryota</taxon>
        <taxon>Viridiplantae</taxon>
        <taxon>Chlorophyta</taxon>
        <taxon>core chlorophytes</taxon>
        <taxon>Trebouxiophyceae</taxon>
        <taxon>Chlorellales</taxon>
        <taxon>Chlorellaceae</taxon>
        <taxon>Apatococcus</taxon>
    </lineage>
</organism>
<name>A0AAW1T9F7_9CHLO</name>
<evidence type="ECO:0000313" key="1">
    <source>
        <dbReference type="EMBL" id="KAK9865650.1"/>
    </source>
</evidence>
<dbReference type="Proteomes" id="UP001485043">
    <property type="component" value="Unassembled WGS sequence"/>
</dbReference>
<proteinExistence type="predicted"/>
<reference evidence="1 2" key="1">
    <citation type="journal article" date="2024" name="Nat. Commun.">
        <title>Phylogenomics reveals the evolutionary origins of lichenization in chlorophyte algae.</title>
        <authorList>
            <person name="Puginier C."/>
            <person name="Libourel C."/>
            <person name="Otte J."/>
            <person name="Skaloud P."/>
            <person name="Haon M."/>
            <person name="Grisel S."/>
            <person name="Petersen M."/>
            <person name="Berrin J.G."/>
            <person name="Delaux P.M."/>
            <person name="Dal Grande F."/>
            <person name="Keller J."/>
        </authorList>
    </citation>
    <scope>NUCLEOTIDE SEQUENCE [LARGE SCALE GENOMIC DNA]</scope>
    <source>
        <strain evidence="1 2">SAG 2523</strain>
    </source>
</reference>
<keyword evidence="2" id="KW-1185">Reference proteome</keyword>
<dbReference type="AlphaFoldDB" id="A0AAW1T9F7"/>
<protein>
    <submittedName>
        <fullName evidence="1">Uncharacterized protein</fullName>
    </submittedName>
</protein>